<keyword evidence="2" id="KW-1133">Transmembrane helix</keyword>
<feature type="region of interest" description="Disordered" evidence="1">
    <location>
        <begin position="61"/>
        <end position="88"/>
    </location>
</feature>
<accession>A0ABR1YU12</accession>
<name>A0ABR1YU12_9PEZI</name>
<evidence type="ECO:0000313" key="3">
    <source>
        <dbReference type="EMBL" id="KAK8238472.1"/>
    </source>
</evidence>
<evidence type="ECO:0000256" key="1">
    <source>
        <dbReference type="SAM" id="MobiDB-lite"/>
    </source>
</evidence>
<gene>
    <name evidence="3" type="ORF">HDK90DRAFT_483349</name>
</gene>
<evidence type="ECO:0000256" key="2">
    <source>
        <dbReference type="SAM" id="Phobius"/>
    </source>
</evidence>
<reference evidence="3 4" key="1">
    <citation type="submission" date="2024-04" db="EMBL/GenBank/DDBJ databases">
        <title>Phyllosticta paracitricarpa is synonymous to the EU quarantine fungus P. citricarpa based on phylogenomic analyses.</title>
        <authorList>
            <consortium name="Lawrence Berkeley National Laboratory"/>
            <person name="Van Ingen-Buijs V.A."/>
            <person name="Van Westerhoven A.C."/>
            <person name="Haridas S."/>
            <person name="Skiadas P."/>
            <person name="Martin F."/>
            <person name="Groenewald J.Z."/>
            <person name="Crous P.W."/>
            <person name="Seidl M.F."/>
        </authorList>
    </citation>
    <scope>NUCLEOTIDE SEQUENCE [LARGE SCALE GENOMIC DNA]</scope>
    <source>
        <strain evidence="3 4">CBS 123374</strain>
    </source>
</reference>
<keyword evidence="4" id="KW-1185">Reference proteome</keyword>
<feature type="transmembrane region" description="Helical" evidence="2">
    <location>
        <begin position="127"/>
        <end position="147"/>
    </location>
</feature>
<evidence type="ECO:0000313" key="4">
    <source>
        <dbReference type="Proteomes" id="UP001492380"/>
    </source>
</evidence>
<keyword evidence="2" id="KW-0812">Transmembrane</keyword>
<dbReference type="Proteomes" id="UP001492380">
    <property type="component" value="Unassembled WGS sequence"/>
</dbReference>
<comment type="caution">
    <text evidence="3">The sequence shown here is derived from an EMBL/GenBank/DDBJ whole genome shotgun (WGS) entry which is preliminary data.</text>
</comment>
<feature type="transmembrane region" description="Helical" evidence="2">
    <location>
        <begin position="159"/>
        <end position="177"/>
    </location>
</feature>
<sequence>MTVVNHGSKNWKRVGHTEFNTEQRRQYSTTLPETYTKMSYSTMTEERDPEKGGLGLLEVEHPSEKETPPRPEPTPSGLSDQEKKMRRQNSGDTLRFVLGFTSLAMIGLELVMWMIKDDRHDTDEPRVRITLTGTSAVAILMNLVAAASSVGCDVPLEGGFALFNTTIIHIILTVFWMKGV</sequence>
<organism evidence="3 4">
    <name type="scientific">Phyllosticta capitalensis</name>
    <dbReference type="NCBI Taxonomy" id="121624"/>
    <lineage>
        <taxon>Eukaryota</taxon>
        <taxon>Fungi</taxon>
        <taxon>Dikarya</taxon>
        <taxon>Ascomycota</taxon>
        <taxon>Pezizomycotina</taxon>
        <taxon>Dothideomycetes</taxon>
        <taxon>Dothideomycetes incertae sedis</taxon>
        <taxon>Botryosphaeriales</taxon>
        <taxon>Phyllostictaceae</taxon>
        <taxon>Phyllosticta</taxon>
    </lineage>
</organism>
<keyword evidence="2" id="KW-0472">Membrane</keyword>
<feature type="transmembrane region" description="Helical" evidence="2">
    <location>
        <begin position="93"/>
        <end position="115"/>
    </location>
</feature>
<dbReference type="EMBL" id="JBBWRZ010000004">
    <property type="protein sequence ID" value="KAK8238472.1"/>
    <property type="molecule type" value="Genomic_DNA"/>
</dbReference>
<proteinExistence type="predicted"/>
<protein>
    <submittedName>
        <fullName evidence="3">Uncharacterized protein</fullName>
    </submittedName>
</protein>